<organism evidence="2 3">
    <name type="scientific">Pusillibacter faecalis</name>
    <dbReference type="NCBI Taxonomy" id="2714358"/>
    <lineage>
        <taxon>Bacteria</taxon>
        <taxon>Bacillati</taxon>
        <taxon>Bacillota</taxon>
        <taxon>Clostridia</taxon>
        <taxon>Eubacteriales</taxon>
        <taxon>Oscillospiraceae</taxon>
        <taxon>Pusillibacter</taxon>
    </lineage>
</organism>
<dbReference type="EMBL" id="AP023420">
    <property type="protein sequence ID" value="BCK84157.1"/>
    <property type="molecule type" value="Genomic_DNA"/>
</dbReference>
<dbReference type="PROSITE" id="PS51257">
    <property type="entry name" value="PROKAR_LIPOPROTEIN"/>
    <property type="match status" value="1"/>
</dbReference>
<reference evidence="2" key="1">
    <citation type="submission" date="2020-09" db="EMBL/GenBank/DDBJ databases">
        <title>New species isolated from human feces.</title>
        <authorList>
            <person name="Kitahara M."/>
            <person name="Shigeno Y."/>
            <person name="Shime M."/>
            <person name="Matsumoto Y."/>
            <person name="Nakamura S."/>
            <person name="Motooka D."/>
            <person name="Fukuoka S."/>
            <person name="Nishikawa H."/>
            <person name="Benno Y."/>
        </authorList>
    </citation>
    <scope>NUCLEOTIDE SEQUENCE</scope>
    <source>
        <strain evidence="2">MM59</strain>
    </source>
</reference>
<evidence type="ECO:0008006" key="4">
    <source>
        <dbReference type="Google" id="ProtNLM"/>
    </source>
</evidence>
<evidence type="ECO:0000313" key="3">
    <source>
        <dbReference type="Proteomes" id="UP000679848"/>
    </source>
</evidence>
<keyword evidence="3" id="KW-1185">Reference proteome</keyword>
<keyword evidence="1" id="KW-0732">Signal</keyword>
<dbReference type="KEGG" id="pfaa:MM59RIKEN_14760"/>
<feature type="chain" id="PRO_5038689287" description="DUF3298 domain-containing protein" evidence="1">
    <location>
        <begin position="23"/>
        <end position="343"/>
    </location>
</feature>
<dbReference type="AlphaFoldDB" id="A0A810QD40"/>
<dbReference type="RefSeq" id="WP_213543016.1">
    <property type="nucleotide sequence ID" value="NZ_AP023420.1"/>
</dbReference>
<protein>
    <recommendedName>
        <fullName evidence="4">DUF3298 domain-containing protein</fullName>
    </recommendedName>
</protein>
<evidence type="ECO:0000313" key="2">
    <source>
        <dbReference type="EMBL" id="BCK84157.1"/>
    </source>
</evidence>
<name>A0A810QD40_9FIRM</name>
<gene>
    <name evidence="2" type="ORF">MM59RIKEN_14760</name>
</gene>
<feature type="signal peptide" evidence="1">
    <location>
        <begin position="1"/>
        <end position="22"/>
    </location>
</feature>
<dbReference type="Proteomes" id="UP000679848">
    <property type="component" value="Chromosome"/>
</dbReference>
<accession>A0A810QD40</accession>
<evidence type="ECO:0000256" key="1">
    <source>
        <dbReference type="SAM" id="SignalP"/>
    </source>
</evidence>
<sequence length="343" mass="37829">MKRFLLPLLLLLLTACSPQSLSGQVTEVITGPDGTLTALVIETDAHEERGLLITGETMLFSHLDGVSQDLLLAYELPELIVSAECERLNKTLVDGREMPACTVPWVSIDQAHLEDTLLADGTPVELWLTPFSTSYRLPNGPELLSVRRSSGPENVLVGGAEGYADLPEAAQQRVSAYYQEQGLLYDTQAELERAYRAYVDTGCPEDFDSHMLEQSIYPTASSQEVMYFLTSVTLPLDGNTATELRLGAAFDRKTGEALEPQELFTCSPEALITALLNCSKVTEPTLRREMTTAFRPEYLVFFPEHLEVSFPQGVLPSQEHAYILSIPYEDLPLSPWALPEAAA</sequence>
<proteinExistence type="predicted"/>